<accession>A0A1H7TGV0</accession>
<dbReference type="RefSeq" id="WP_085286065.1">
    <property type="nucleotide sequence ID" value="NZ_FOBI01000025.1"/>
</dbReference>
<dbReference type="AlphaFoldDB" id="A0A1H7TGV0"/>
<dbReference type="OrthoDB" id="5769983at2"/>
<protein>
    <submittedName>
        <fullName evidence="2">Uncharacterized protein</fullName>
    </submittedName>
</protein>
<dbReference type="EMBL" id="FOBI01000025">
    <property type="protein sequence ID" value="SEL83566.1"/>
    <property type="molecule type" value="Genomic_DNA"/>
</dbReference>
<gene>
    <name evidence="2" type="ORF">SAMN05216262_1259</name>
</gene>
<name>A0A1H7TGV0_9GAMM</name>
<organism evidence="2 3">
    <name type="scientific">Colwellia chukchiensis</name>
    <dbReference type="NCBI Taxonomy" id="641665"/>
    <lineage>
        <taxon>Bacteria</taxon>
        <taxon>Pseudomonadati</taxon>
        <taxon>Pseudomonadota</taxon>
        <taxon>Gammaproteobacteria</taxon>
        <taxon>Alteromonadales</taxon>
        <taxon>Colwelliaceae</taxon>
        <taxon>Colwellia</taxon>
    </lineage>
</organism>
<dbReference type="Proteomes" id="UP000199297">
    <property type="component" value="Unassembled WGS sequence"/>
</dbReference>
<evidence type="ECO:0000313" key="3">
    <source>
        <dbReference type="Proteomes" id="UP000199297"/>
    </source>
</evidence>
<proteinExistence type="predicted"/>
<evidence type="ECO:0000313" key="2">
    <source>
        <dbReference type="EMBL" id="SEL83566.1"/>
    </source>
</evidence>
<feature type="chain" id="PRO_5011576613" evidence="1">
    <location>
        <begin position="29"/>
        <end position="124"/>
    </location>
</feature>
<evidence type="ECO:0000256" key="1">
    <source>
        <dbReference type="SAM" id="SignalP"/>
    </source>
</evidence>
<keyword evidence="1" id="KW-0732">Signal</keyword>
<sequence length="124" mass="14131">MQAQGLITKSALLSVSLLLLITSVSAFSANIDQDRVDIPVTEDARIFAQFNEQTPAVLNYFTTETEANVIAFYQKHYGEPKQRERKRGRLTLRYQQDSLKIRVVISQQNQLRQVDVMVEKALSS</sequence>
<feature type="signal peptide" evidence="1">
    <location>
        <begin position="1"/>
        <end position="28"/>
    </location>
</feature>
<reference evidence="3" key="1">
    <citation type="submission" date="2016-10" db="EMBL/GenBank/DDBJ databases">
        <authorList>
            <person name="Varghese N."/>
            <person name="Submissions S."/>
        </authorList>
    </citation>
    <scope>NUCLEOTIDE SEQUENCE [LARGE SCALE GENOMIC DNA]</scope>
    <source>
        <strain evidence="3">CGMCC 1.9127</strain>
    </source>
</reference>
<keyword evidence="3" id="KW-1185">Reference proteome</keyword>